<proteinExistence type="predicted"/>
<dbReference type="OrthoDB" id="277288at2759"/>
<dbReference type="AlphaFoldDB" id="A0A5E4LZN9"/>
<name>A0A5E4LZN9_9HEMI</name>
<dbReference type="Proteomes" id="UP000325440">
    <property type="component" value="Unassembled WGS sequence"/>
</dbReference>
<dbReference type="EMBL" id="CABPRJ010000008">
    <property type="protein sequence ID" value="VVC25056.1"/>
    <property type="molecule type" value="Genomic_DNA"/>
</dbReference>
<reference evidence="1 2" key="1">
    <citation type="submission" date="2019-08" db="EMBL/GenBank/DDBJ databases">
        <authorList>
            <person name="Alioto T."/>
            <person name="Alioto T."/>
            <person name="Gomez Garrido J."/>
        </authorList>
    </citation>
    <scope>NUCLEOTIDE SEQUENCE [LARGE SCALE GENOMIC DNA]</scope>
</reference>
<protein>
    <submittedName>
        <fullName evidence="1">Uncharacterized protein</fullName>
    </submittedName>
</protein>
<organism evidence="1 2">
    <name type="scientific">Cinara cedri</name>
    <dbReference type="NCBI Taxonomy" id="506608"/>
    <lineage>
        <taxon>Eukaryota</taxon>
        <taxon>Metazoa</taxon>
        <taxon>Ecdysozoa</taxon>
        <taxon>Arthropoda</taxon>
        <taxon>Hexapoda</taxon>
        <taxon>Insecta</taxon>
        <taxon>Pterygota</taxon>
        <taxon>Neoptera</taxon>
        <taxon>Paraneoptera</taxon>
        <taxon>Hemiptera</taxon>
        <taxon>Sternorrhyncha</taxon>
        <taxon>Aphidomorpha</taxon>
        <taxon>Aphidoidea</taxon>
        <taxon>Aphididae</taxon>
        <taxon>Lachninae</taxon>
        <taxon>Cinara</taxon>
    </lineage>
</organism>
<evidence type="ECO:0000313" key="1">
    <source>
        <dbReference type="EMBL" id="VVC25056.1"/>
    </source>
</evidence>
<accession>A0A5E4LZN9</accession>
<keyword evidence="2" id="KW-1185">Reference proteome</keyword>
<gene>
    <name evidence="1" type="ORF">CINCED_3A003667</name>
</gene>
<evidence type="ECO:0000313" key="2">
    <source>
        <dbReference type="Proteomes" id="UP000325440"/>
    </source>
</evidence>
<sequence>MCHDDPRWYAAALEHFMAKSLISGISVADPTHQTVLLGKWYRTQDKETRERMNDARQYHGNDNNNQQPQWFYYPYKPAHISGHPAEYKRVYAVPDARVLFQGQTQFRMIVPPTKVRTVRYPDVATAITKTTVYKYKFVPLSRLHENNRIYGPILSSLPIVLSR</sequence>
<dbReference type="Gene3D" id="3.90.79.10">
    <property type="entry name" value="Nucleoside Triphosphate Pyrophosphohydrolase"/>
    <property type="match status" value="1"/>
</dbReference>